<reference evidence="6" key="2">
    <citation type="submission" date="2025-09" db="UniProtKB">
        <authorList>
            <consortium name="Ensembl"/>
        </authorList>
    </citation>
    <scope>IDENTIFICATION</scope>
</reference>
<dbReference type="PANTHER" id="PTHR11860:SF87">
    <property type="entry name" value="CMRF35-LIKE MOLECULE 8"/>
    <property type="match status" value="1"/>
</dbReference>
<dbReference type="GO" id="GO:0005886">
    <property type="term" value="C:plasma membrane"/>
    <property type="evidence" value="ECO:0007669"/>
    <property type="project" value="TreeGrafter"/>
</dbReference>
<dbReference type="SMART" id="SM00409">
    <property type="entry name" value="IG"/>
    <property type="match status" value="1"/>
</dbReference>
<dbReference type="InterPro" id="IPR050671">
    <property type="entry name" value="CD300_family_receptors"/>
</dbReference>
<evidence type="ECO:0000256" key="4">
    <source>
        <dbReference type="SAM" id="Phobius"/>
    </source>
</evidence>
<keyword evidence="3 4" id="KW-0472">Membrane</keyword>
<keyword evidence="7" id="KW-1185">Reference proteome</keyword>
<evidence type="ECO:0000256" key="1">
    <source>
        <dbReference type="ARBA" id="ARBA00004370"/>
    </source>
</evidence>
<evidence type="ECO:0000256" key="2">
    <source>
        <dbReference type="ARBA" id="ARBA00022692"/>
    </source>
</evidence>
<dbReference type="Ensembl" id="ENSLLET00000038359.1">
    <property type="protein sequence ID" value="ENSLLEP00000036935.1"/>
    <property type="gene ID" value="ENSLLEG00000023360.1"/>
</dbReference>
<dbReference type="Gene3D" id="2.60.40.10">
    <property type="entry name" value="Immunoglobulins"/>
    <property type="match status" value="1"/>
</dbReference>
<evidence type="ECO:0000256" key="3">
    <source>
        <dbReference type="ARBA" id="ARBA00023136"/>
    </source>
</evidence>
<reference evidence="6" key="1">
    <citation type="submission" date="2025-08" db="UniProtKB">
        <authorList>
            <consortium name="Ensembl"/>
        </authorList>
    </citation>
    <scope>IDENTIFICATION</scope>
</reference>
<evidence type="ECO:0000259" key="5">
    <source>
        <dbReference type="SMART" id="SM00409"/>
    </source>
</evidence>
<keyword evidence="4" id="KW-1133">Transmembrane helix</keyword>
<dbReference type="InterPro" id="IPR013783">
    <property type="entry name" value="Ig-like_fold"/>
</dbReference>
<dbReference type="SUPFAM" id="SSF48726">
    <property type="entry name" value="Immunoglobulin"/>
    <property type="match status" value="1"/>
</dbReference>
<comment type="subcellular location">
    <subcellularLocation>
        <location evidence="1">Membrane</location>
    </subcellularLocation>
</comment>
<dbReference type="GeneTree" id="ENSGT00940000154332"/>
<dbReference type="InterPro" id="IPR013106">
    <property type="entry name" value="Ig_V-set"/>
</dbReference>
<dbReference type="PANTHER" id="PTHR11860">
    <property type="entry name" value="POLYMERIC-IMMUNOGLOBULIN RECEPTOR"/>
    <property type="match status" value="1"/>
</dbReference>
<dbReference type="GO" id="GO:0004888">
    <property type="term" value="F:transmembrane signaling receptor activity"/>
    <property type="evidence" value="ECO:0007669"/>
    <property type="project" value="TreeGrafter"/>
</dbReference>
<evidence type="ECO:0000313" key="6">
    <source>
        <dbReference type="Ensembl" id="ENSLLEP00000036935.1"/>
    </source>
</evidence>
<evidence type="ECO:0000313" key="7">
    <source>
        <dbReference type="Proteomes" id="UP000694569"/>
    </source>
</evidence>
<dbReference type="InterPro" id="IPR003599">
    <property type="entry name" value="Ig_sub"/>
</dbReference>
<dbReference type="InterPro" id="IPR036179">
    <property type="entry name" value="Ig-like_dom_sf"/>
</dbReference>
<organism evidence="6 7">
    <name type="scientific">Leptobrachium leishanense</name>
    <name type="common">Leishan spiny toad</name>
    <dbReference type="NCBI Taxonomy" id="445787"/>
    <lineage>
        <taxon>Eukaryota</taxon>
        <taxon>Metazoa</taxon>
        <taxon>Chordata</taxon>
        <taxon>Craniata</taxon>
        <taxon>Vertebrata</taxon>
        <taxon>Euteleostomi</taxon>
        <taxon>Amphibia</taxon>
        <taxon>Batrachia</taxon>
        <taxon>Anura</taxon>
        <taxon>Pelobatoidea</taxon>
        <taxon>Megophryidae</taxon>
        <taxon>Leptobrachium</taxon>
    </lineage>
</organism>
<name>A0A8C5QFA7_9ANUR</name>
<dbReference type="Proteomes" id="UP000694569">
    <property type="component" value="Unplaced"/>
</dbReference>
<keyword evidence="2 4" id="KW-0812">Transmembrane</keyword>
<protein>
    <recommendedName>
        <fullName evidence="5">Immunoglobulin domain-containing protein</fullName>
    </recommendedName>
</protein>
<feature type="transmembrane region" description="Helical" evidence="4">
    <location>
        <begin position="20"/>
        <end position="51"/>
    </location>
</feature>
<dbReference type="AlphaFoldDB" id="A0A8C5QFA7"/>
<sequence length="168" mass="19158">MWIFVAHSPGSLWFSDLRGSPSLICLLCGSAWLALLDLCGSLFCLCVWLFWICSLSGSAPRGATLTVRCEYPSRYQDYVKYWCKGQSWAHCTVMIETENKQQVTSGRLSIQDERRTHSFLVTMRDMRPRDADYYYCGLELYGADSMHLIKVEILPGNNGRALCYSLVD</sequence>
<dbReference type="Pfam" id="PF07686">
    <property type="entry name" value="V-set"/>
    <property type="match status" value="1"/>
</dbReference>
<feature type="domain" description="Immunoglobulin" evidence="5">
    <location>
        <begin position="54"/>
        <end position="154"/>
    </location>
</feature>
<accession>A0A8C5QFA7</accession>
<dbReference type="OrthoDB" id="8920197at2759"/>
<proteinExistence type="predicted"/>